<gene>
    <name evidence="2" type="ORF">NDU88_005425</name>
</gene>
<protein>
    <submittedName>
        <fullName evidence="2">Uncharacterized protein</fullName>
    </submittedName>
</protein>
<evidence type="ECO:0000313" key="3">
    <source>
        <dbReference type="Proteomes" id="UP001066276"/>
    </source>
</evidence>
<accession>A0AAV7TX38</accession>
<organism evidence="2 3">
    <name type="scientific">Pleurodeles waltl</name>
    <name type="common">Iberian ribbed newt</name>
    <dbReference type="NCBI Taxonomy" id="8319"/>
    <lineage>
        <taxon>Eukaryota</taxon>
        <taxon>Metazoa</taxon>
        <taxon>Chordata</taxon>
        <taxon>Craniata</taxon>
        <taxon>Vertebrata</taxon>
        <taxon>Euteleostomi</taxon>
        <taxon>Amphibia</taxon>
        <taxon>Batrachia</taxon>
        <taxon>Caudata</taxon>
        <taxon>Salamandroidea</taxon>
        <taxon>Salamandridae</taxon>
        <taxon>Pleurodelinae</taxon>
        <taxon>Pleurodeles</taxon>
    </lineage>
</organism>
<name>A0AAV7TX38_PLEWA</name>
<dbReference type="EMBL" id="JANPWB010000006">
    <property type="protein sequence ID" value="KAJ1180203.1"/>
    <property type="molecule type" value="Genomic_DNA"/>
</dbReference>
<proteinExistence type="predicted"/>
<dbReference type="AlphaFoldDB" id="A0AAV7TX38"/>
<feature type="compositionally biased region" description="Low complexity" evidence="1">
    <location>
        <begin position="45"/>
        <end position="54"/>
    </location>
</feature>
<evidence type="ECO:0000313" key="2">
    <source>
        <dbReference type="EMBL" id="KAJ1180203.1"/>
    </source>
</evidence>
<sequence>MEQDPKILEAVALLRQAGRLDLLVEGALAPERPARRASTGVAAAVAACSPPRSSGVKKQEPAPGTEKAENEVQGRARPQKPLTSWENPTEEIPRGRQAKHWSC</sequence>
<evidence type="ECO:0000256" key="1">
    <source>
        <dbReference type="SAM" id="MobiDB-lite"/>
    </source>
</evidence>
<feature type="region of interest" description="Disordered" evidence="1">
    <location>
        <begin position="45"/>
        <end position="103"/>
    </location>
</feature>
<dbReference type="Proteomes" id="UP001066276">
    <property type="component" value="Chromosome 3_2"/>
</dbReference>
<keyword evidence="3" id="KW-1185">Reference proteome</keyword>
<comment type="caution">
    <text evidence="2">The sequence shown here is derived from an EMBL/GenBank/DDBJ whole genome shotgun (WGS) entry which is preliminary data.</text>
</comment>
<reference evidence="2" key="1">
    <citation type="journal article" date="2022" name="bioRxiv">
        <title>Sequencing and chromosome-scale assembly of the giantPleurodeles waltlgenome.</title>
        <authorList>
            <person name="Brown T."/>
            <person name="Elewa A."/>
            <person name="Iarovenko S."/>
            <person name="Subramanian E."/>
            <person name="Araus A.J."/>
            <person name="Petzold A."/>
            <person name="Susuki M."/>
            <person name="Suzuki K.-i.T."/>
            <person name="Hayashi T."/>
            <person name="Toyoda A."/>
            <person name="Oliveira C."/>
            <person name="Osipova E."/>
            <person name="Leigh N.D."/>
            <person name="Simon A."/>
            <person name="Yun M.H."/>
        </authorList>
    </citation>
    <scope>NUCLEOTIDE SEQUENCE</scope>
    <source>
        <strain evidence="2">20211129_DDA</strain>
        <tissue evidence="2">Liver</tissue>
    </source>
</reference>